<dbReference type="Proteomes" id="UP000694547">
    <property type="component" value="Chromosome 8"/>
</dbReference>
<proteinExistence type="predicted"/>
<dbReference type="SUPFAM" id="SSF49830">
    <property type="entry name" value="ENV polyprotein, receptor-binding domain"/>
    <property type="match status" value="1"/>
</dbReference>
<dbReference type="Pfam" id="PF00429">
    <property type="entry name" value="TLV_coat"/>
    <property type="match status" value="1"/>
</dbReference>
<keyword evidence="1" id="KW-0812">Transmembrane</keyword>
<keyword evidence="1" id="KW-0472">Membrane</keyword>
<sequence>MESSTLSETTKDKTHLGVPLIPLIVLLLTLGGASPESPHMVKKITWQVISQTGDVVWSTTAQHAPNTWWPDLTPKICDLVARLDTWDIPEYTHTNRPSTGVTAQGQQIADSPGCRTRSAYKKLQQTQLYVCPRDGRDWDTTYKCGGLESFFCAKWGCETTGDAYWGPSSSWDLIKVGRSQKGEDSLNISFTPKSMKFSSWTDGRSWGVRFYMTGTDRGFTFQVKQKIESVNIPVGPNPVLPEQKLPSQPERAPAQLPHRSITLSPTASTATTASFVRPGTGDRLLKLIQGAYLTLNLTAPNKTRSCWLCLISSPPYYEGVAVMGNFTNQTSPFTRCHTAPRHKLTLSEVSGQGLCLGTIPTSHQGLCNSTQALPSGAYYLAAPKGTFWACNTGLTPCVSTTVLNLTSDYCILIELWPKVTYHEPEYIYSHFEMKNTRFKREPVSLTLALLLGGITMGGIAAGVGTGTAALMETGQFRQLQVAMNTDIKALEESVSALEKSLTSLSEVVLQNRRGLDILFLQEGNLCAALKEECCFYADHTGVVRDNMAKLRERLKQRQQLFESHQGWFERWFKRSPWFTTLVSTIMGPLIILLLVLLFRPCILNRLVQFIKDRVSVVQALILTQQYQRLRQTIGYCNSFFI</sequence>
<dbReference type="PANTHER" id="PTHR10424">
    <property type="entry name" value="VIRAL ENVELOPE PROTEIN"/>
    <property type="match status" value="1"/>
</dbReference>
<accession>A0A8C9CTT0</accession>
<dbReference type="Gene3D" id="1.10.287.210">
    <property type="match status" value="1"/>
</dbReference>
<dbReference type="AlphaFoldDB" id="A0A8C9CTT0"/>
<dbReference type="CDD" id="cd09851">
    <property type="entry name" value="HTLV-1-like_HR1-HR2"/>
    <property type="match status" value="1"/>
</dbReference>
<feature type="transmembrane region" description="Helical" evidence="1">
    <location>
        <begin position="577"/>
        <end position="598"/>
    </location>
</feature>
<name>A0A8C9CTT0_PERMB</name>
<protein>
    <recommendedName>
        <fullName evidence="4">MLV-related proviral Env polyprotein-like</fullName>
    </recommendedName>
</protein>
<organism evidence="2 3">
    <name type="scientific">Peromyscus maniculatus bairdii</name>
    <name type="common">Prairie deer mouse</name>
    <dbReference type="NCBI Taxonomy" id="230844"/>
    <lineage>
        <taxon>Eukaryota</taxon>
        <taxon>Metazoa</taxon>
        <taxon>Chordata</taxon>
        <taxon>Craniata</taxon>
        <taxon>Vertebrata</taxon>
        <taxon>Euteleostomi</taxon>
        <taxon>Mammalia</taxon>
        <taxon>Eutheria</taxon>
        <taxon>Euarchontoglires</taxon>
        <taxon>Glires</taxon>
        <taxon>Rodentia</taxon>
        <taxon>Myomorpha</taxon>
        <taxon>Muroidea</taxon>
        <taxon>Cricetidae</taxon>
        <taxon>Neotominae</taxon>
        <taxon>Peromyscus</taxon>
    </lineage>
</organism>
<dbReference type="PANTHER" id="PTHR10424:SF72">
    <property type="entry name" value="BC035947 PROTEIN-RELATED"/>
    <property type="match status" value="1"/>
</dbReference>
<feature type="transmembrane region" description="Helical" evidence="1">
    <location>
        <begin position="443"/>
        <end position="463"/>
    </location>
</feature>
<keyword evidence="3" id="KW-1185">Reference proteome</keyword>
<dbReference type="GeneTree" id="ENSGT00690000102286"/>
<evidence type="ECO:0000256" key="1">
    <source>
        <dbReference type="SAM" id="Phobius"/>
    </source>
</evidence>
<evidence type="ECO:0000313" key="2">
    <source>
        <dbReference type="Ensembl" id="ENSPEMP00000037083.1"/>
    </source>
</evidence>
<dbReference type="InterPro" id="IPR008981">
    <property type="entry name" value="FMuLV_rcpt-bd"/>
</dbReference>
<evidence type="ECO:0008006" key="4">
    <source>
        <dbReference type="Google" id="ProtNLM"/>
    </source>
</evidence>
<dbReference type="InterPro" id="IPR018154">
    <property type="entry name" value="TLV/ENV_coat_polyprotein"/>
</dbReference>
<dbReference type="Ensembl" id="ENSPEMT00000035676.1">
    <property type="protein sequence ID" value="ENSPEMP00000037083.1"/>
    <property type="gene ID" value="ENSPEMG00000027322.1"/>
</dbReference>
<dbReference type="SUPFAM" id="SSF58069">
    <property type="entry name" value="Virus ectodomain"/>
    <property type="match status" value="1"/>
</dbReference>
<reference evidence="2" key="3">
    <citation type="submission" date="2025-09" db="UniProtKB">
        <authorList>
            <consortium name="Ensembl"/>
        </authorList>
    </citation>
    <scope>IDENTIFICATION</scope>
</reference>
<reference evidence="2" key="2">
    <citation type="submission" date="2025-08" db="UniProtKB">
        <authorList>
            <consortium name="Ensembl"/>
        </authorList>
    </citation>
    <scope>IDENTIFICATION</scope>
</reference>
<reference evidence="2 3" key="1">
    <citation type="submission" date="2018-10" db="EMBL/GenBank/DDBJ databases">
        <title>Improved assembly of the deer mouse Peromyscus maniculatus genome.</title>
        <authorList>
            <person name="Lassance J.-M."/>
            <person name="Hoekstra H.E."/>
        </authorList>
    </citation>
    <scope>NUCLEOTIDE SEQUENCE [LARGE SCALE GENOMIC DNA]</scope>
</reference>
<keyword evidence="1" id="KW-1133">Transmembrane helix</keyword>
<dbReference type="Gene3D" id="3.90.310.10">
    <property type="entry name" value="ENV polyprotein, receptor-binding domain"/>
    <property type="match status" value="1"/>
</dbReference>
<feature type="transmembrane region" description="Helical" evidence="1">
    <location>
        <begin position="16"/>
        <end position="33"/>
    </location>
</feature>
<evidence type="ECO:0000313" key="3">
    <source>
        <dbReference type="Proteomes" id="UP000694547"/>
    </source>
</evidence>